<feature type="chain" id="PRO_5025403420" evidence="9">
    <location>
        <begin position="28"/>
        <end position="498"/>
    </location>
</feature>
<comment type="subcellular location">
    <subcellularLocation>
        <location evidence="1">Cell outer membrane</location>
    </subcellularLocation>
</comment>
<dbReference type="SUPFAM" id="SSF56954">
    <property type="entry name" value="Outer membrane efflux proteins (OEP)"/>
    <property type="match status" value="1"/>
</dbReference>
<comment type="similarity">
    <text evidence="2">Belongs to the outer membrane factor (OMF) (TC 1.B.17) family.</text>
</comment>
<dbReference type="KEGG" id="drc:G0Q07_03390"/>
<evidence type="ECO:0000256" key="7">
    <source>
        <dbReference type="ARBA" id="ARBA00023237"/>
    </source>
</evidence>
<feature type="coiled-coil region" evidence="8">
    <location>
        <begin position="203"/>
        <end position="261"/>
    </location>
</feature>
<keyword evidence="8" id="KW-0175">Coiled coil</keyword>
<evidence type="ECO:0000256" key="8">
    <source>
        <dbReference type="SAM" id="Coils"/>
    </source>
</evidence>
<feature type="coiled-coil region" evidence="8">
    <location>
        <begin position="374"/>
        <end position="423"/>
    </location>
</feature>
<keyword evidence="5" id="KW-0812">Transmembrane</keyword>
<sequence>MKTKIKLMQKLAIAIVLLASVTFAVQAQEALTLQRALSIAETGSPDLKLSLLNLERYQKNLEAQRAALKSRFSLQVDPVNYSKQRRFDNRVSEWYTNENFESRTLFTVAQPILITDGTVSLTNEFGWSSNNSTSSFTESEVFFNNLYLNLNQPLFTYNTLKLELKELELNFENARISYAMQYLNLERNVTEFFYNVYMAQMNLNIAKDELANTQNSYDIIKNKVEAGLAAKEEEYQAELNLATAKSTLQNSEVSFENAKDQLKLYLGMDLFEDIMILADVSVNPVPVNLDKAIENGLESRMELRQREIDVETSQFDLIRTKAQNEFRGDMNLRFGITGDNKDLGNIYQNPTKSPSVGISFNIPIFDWGERKARIAAAEAAIESQELNLNEEKKQIVVDIRQVYRNILNQLNQIELAKQNQRNAELTYEINLERYENGDLTGMDLNLYQNQLSSQKVALSQALINYKIELLNLKIQSLYDFEKDEAIIPSELYLNEDQE</sequence>
<reference evidence="10 11" key="1">
    <citation type="submission" date="2020-02" db="EMBL/GenBank/DDBJ databases">
        <title>Genome sequencing for Draconibacterium sp. strain M1.</title>
        <authorList>
            <person name="Park S.-J."/>
        </authorList>
    </citation>
    <scope>NUCLEOTIDE SEQUENCE [LARGE SCALE GENOMIC DNA]</scope>
    <source>
        <strain evidence="10 11">M1</strain>
    </source>
</reference>
<dbReference type="GO" id="GO:0015288">
    <property type="term" value="F:porin activity"/>
    <property type="evidence" value="ECO:0007669"/>
    <property type="project" value="TreeGrafter"/>
</dbReference>
<accession>A0A6C0RAQ1</accession>
<gene>
    <name evidence="10" type="ORF">G0Q07_03390</name>
</gene>
<dbReference type="Pfam" id="PF02321">
    <property type="entry name" value="OEP"/>
    <property type="match status" value="2"/>
</dbReference>
<keyword evidence="3" id="KW-0813">Transport</keyword>
<dbReference type="GO" id="GO:0009279">
    <property type="term" value="C:cell outer membrane"/>
    <property type="evidence" value="ECO:0007669"/>
    <property type="project" value="UniProtKB-SubCell"/>
</dbReference>
<dbReference type="PANTHER" id="PTHR30026:SF20">
    <property type="entry name" value="OUTER MEMBRANE PROTEIN TOLC"/>
    <property type="match status" value="1"/>
</dbReference>
<feature type="signal peptide" evidence="9">
    <location>
        <begin position="1"/>
        <end position="27"/>
    </location>
</feature>
<dbReference type="Gene3D" id="1.20.1600.10">
    <property type="entry name" value="Outer membrane efflux proteins (OEP)"/>
    <property type="match status" value="1"/>
</dbReference>
<name>A0A6C0RAQ1_9BACT</name>
<keyword evidence="11" id="KW-1185">Reference proteome</keyword>
<evidence type="ECO:0000256" key="4">
    <source>
        <dbReference type="ARBA" id="ARBA00022452"/>
    </source>
</evidence>
<evidence type="ECO:0000256" key="1">
    <source>
        <dbReference type="ARBA" id="ARBA00004442"/>
    </source>
</evidence>
<dbReference type="GO" id="GO:1990281">
    <property type="term" value="C:efflux pump complex"/>
    <property type="evidence" value="ECO:0007669"/>
    <property type="project" value="TreeGrafter"/>
</dbReference>
<dbReference type="InterPro" id="IPR003423">
    <property type="entry name" value="OMP_efflux"/>
</dbReference>
<evidence type="ECO:0000256" key="6">
    <source>
        <dbReference type="ARBA" id="ARBA00023136"/>
    </source>
</evidence>
<proteinExistence type="inferred from homology"/>
<evidence type="ECO:0000313" key="10">
    <source>
        <dbReference type="EMBL" id="QIA06835.1"/>
    </source>
</evidence>
<dbReference type="PANTHER" id="PTHR30026">
    <property type="entry name" value="OUTER MEMBRANE PROTEIN TOLC"/>
    <property type="match status" value="1"/>
</dbReference>
<keyword evidence="6" id="KW-0472">Membrane</keyword>
<dbReference type="AlphaFoldDB" id="A0A6C0RAQ1"/>
<dbReference type="InterPro" id="IPR051906">
    <property type="entry name" value="TolC-like"/>
</dbReference>
<dbReference type="Proteomes" id="UP000474630">
    <property type="component" value="Chromosome"/>
</dbReference>
<dbReference type="EMBL" id="CP048409">
    <property type="protein sequence ID" value="QIA06835.1"/>
    <property type="molecule type" value="Genomic_DNA"/>
</dbReference>
<protein>
    <submittedName>
        <fullName evidence="10">TolC family protein</fullName>
    </submittedName>
</protein>
<keyword evidence="9" id="KW-0732">Signal</keyword>
<keyword evidence="4" id="KW-1134">Transmembrane beta strand</keyword>
<evidence type="ECO:0000256" key="2">
    <source>
        <dbReference type="ARBA" id="ARBA00007613"/>
    </source>
</evidence>
<dbReference type="GO" id="GO:0015562">
    <property type="term" value="F:efflux transmembrane transporter activity"/>
    <property type="evidence" value="ECO:0007669"/>
    <property type="project" value="InterPro"/>
</dbReference>
<organism evidence="10 11">
    <name type="scientific">Draconibacterium halophilum</name>
    <dbReference type="NCBI Taxonomy" id="2706887"/>
    <lineage>
        <taxon>Bacteria</taxon>
        <taxon>Pseudomonadati</taxon>
        <taxon>Bacteroidota</taxon>
        <taxon>Bacteroidia</taxon>
        <taxon>Marinilabiliales</taxon>
        <taxon>Prolixibacteraceae</taxon>
        <taxon>Draconibacterium</taxon>
    </lineage>
</organism>
<evidence type="ECO:0000256" key="5">
    <source>
        <dbReference type="ARBA" id="ARBA00022692"/>
    </source>
</evidence>
<evidence type="ECO:0000256" key="3">
    <source>
        <dbReference type="ARBA" id="ARBA00022448"/>
    </source>
</evidence>
<keyword evidence="7" id="KW-0998">Cell outer membrane</keyword>
<evidence type="ECO:0000313" key="11">
    <source>
        <dbReference type="Proteomes" id="UP000474630"/>
    </source>
</evidence>
<evidence type="ECO:0000256" key="9">
    <source>
        <dbReference type="SAM" id="SignalP"/>
    </source>
</evidence>